<sequence>MVSRLIAEKKALALMGPTASGKSQLSMALAHCLDIEIISVDSALIYRGMDIGSAKPSVEELAQVPHYLIDIVDPADSYSASEFVEDVHRLVAEIFSRGRLPVMVGGTMMYFNALQQGMNELPQADSAIREDLQRQWRENPQSLHAQLAEIDPVSAQRIHPNDPQRLIRALEVYRASGKTLTELRAEPTKKALSAFTLLKVGLIPENRAQLHRQIETRFMQMLDAGFIKEVESLRENPQLHEELPSIRCVGYRQAWSYLEGEYDYETFVHKGVVATRQLAKRQLTWLRKEEGMLVIDPFTTTLQQRLDRVCQFLSL</sequence>
<dbReference type="NCBIfam" id="TIGR00174">
    <property type="entry name" value="miaA"/>
    <property type="match status" value="1"/>
</dbReference>
<name>A0A7D4ST79_9GAMM</name>
<evidence type="ECO:0000256" key="10">
    <source>
        <dbReference type="HAMAP-Rule" id="MF_00185"/>
    </source>
</evidence>
<feature type="binding site" evidence="10">
    <location>
        <begin position="18"/>
        <end position="23"/>
    </location>
    <ligand>
        <name>substrate</name>
    </ligand>
</feature>
<evidence type="ECO:0000256" key="13">
    <source>
        <dbReference type="RuleBase" id="RU003785"/>
    </source>
</evidence>
<evidence type="ECO:0000256" key="4">
    <source>
        <dbReference type="ARBA" id="ARBA00022679"/>
    </source>
</evidence>
<gene>
    <name evidence="10 14" type="primary">miaA</name>
    <name evidence="14" type="ORF">HQN79_05520</name>
</gene>
<keyword evidence="5 10" id="KW-0819">tRNA processing</keyword>
<evidence type="ECO:0000256" key="8">
    <source>
        <dbReference type="ARBA" id="ARBA00022842"/>
    </source>
</evidence>
<feature type="site" description="Interaction with substrate tRNA" evidence="10">
    <location>
        <position position="129"/>
    </location>
</feature>
<evidence type="ECO:0000256" key="3">
    <source>
        <dbReference type="ARBA" id="ARBA00005842"/>
    </source>
</evidence>
<evidence type="ECO:0000256" key="6">
    <source>
        <dbReference type="ARBA" id="ARBA00022741"/>
    </source>
</evidence>
<dbReference type="PANTHER" id="PTHR11088:SF60">
    <property type="entry name" value="TRNA DIMETHYLALLYLTRANSFERASE"/>
    <property type="match status" value="1"/>
</dbReference>
<comment type="function">
    <text evidence="2 10 12">Catalyzes the transfer of a dimethylallyl group onto the adenine at position 37 in tRNAs that read codons beginning with uridine, leading to the formation of N6-(dimethylallyl)adenosine (i(6)A).</text>
</comment>
<dbReference type="KEGG" id="txa:HQN79_05520"/>
<comment type="subunit">
    <text evidence="10">Monomer.</text>
</comment>
<proteinExistence type="inferred from homology"/>
<feature type="region of interest" description="Interaction with substrate tRNA" evidence="10">
    <location>
        <begin position="247"/>
        <end position="252"/>
    </location>
</feature>
<comment type="cofactor">
    <cofactor evidence="1 10">
        <name>Mg(2+)</name>
        <dbReference type="ChEBI" id="CHEBI:18420"/>
    </cofactor>
</comment>
<evidence type="ECO:0000256" key="9">
    <source>
        <dbReference type="ARBA" id="ARBA00049563"/>
    </source>
</evidence>
<dbReference type="GO" id="GO:0006400">
    <property type="term" value="P:tRNA modification"/>
    <property type="evidence" value="ECO:0007669"/>
    <property type="project" value="TreeGrafter"/>
</dbReference>
<dbReference type="EC" id="2.5.1.75" evidence="10"/>
<keyword evidence="6 10" id="KW-0547">Nucleotide-binding</keyword>
<evidence type="ECO:0000313" key="15">
    <source>
        <dbReference type="Proteomes" id="UP000504724"/>
    </source>
</evidence>
<protein>
    <recommendedName>
        <fullName evidence="10">tRNA dimethylallyltransferase</fullName>
        <ecNumber evidence="10">2.5.1.75</ecNumber>
    </recommendedName>
    <alternativeName>
        <fullName evidence="10">Dimethylallyl diphosphate:tRNA dimethylallyltransferase</fullName>
        <shortName evidence="10">DMAPP:tRNA dimethylallyltransferase</shortName>
        <shortName evidence="10">DMATase</shortName>
    </alternativeName>
    <alternativeName>
        <fullName evidence="10">Isopentenyl-diphosphate:tRNA isopentenyltransferase</fullName>
        <shortName evidence="10">IPP transferase</shortName>
        <shortName evidence="10">IPPT</shortName>
        <shortName evidence="10">IPTase</shortName>
    </alternativeName>
</protein>
<dbReference type="Proteomes" id="UP000504724">
    <property type="component" value="Chromosome"/>
</dbReference>
<keyword evidence="4 10" id="KW-0808">Transferase</keyword>
<dbReference type="HAMAP" id="MF_00185">
    <property type="entry name" value="IPP_trans"/>
    <property type="match status" value="1"/>
</dbReference>
<comment type="caution">
    <text evidence="10">Lacks conserved residue(s) required for the propagation of feature annotation.</text>
</comment>
<evidence type="ECO:0000313" key="14">
    <source>
        <dbReference type="EMBL" id="QKI90303.1"/>
    </source>
</evidence>
<feature type="binding site" evidence="10">
    <location>
        <begin position="16"/>
        <end position="23"/>
    </location>
    <ligand>
        <name>ATP</name>
        <dbReference type="ChEBI" id="CHEBI:30616"/>
    </ligand>
</feature>
<dbReference type="InterPro" id="IPR027417">
    <property type="entry name" value="P-loop_NTPase"/>
</dbReference>
<keyword evidence="7 10" id="KW-0067">ATP-binding</keyword>
<organism evidence="14 15">
    <name type="scientific">Thiomicrorhabdus xiamenensis</name>
    <dbReference type="NCBI Taxonomy" id="2739063"/>
    <lineage>
        <taxon>Bacteria</taxon>
        <taxon>Pseudomonadati</taxon>
        <taxon>Pseudomonadota</taxon>
        <taxon>Gammaproteobacteria</taxon>
        <taxon>Thiotrichales</taxon>
        <taxon>Piscirickettsiaceae</taxon>
        <taxon>Thiomicrorhabdus</taxon>
    </lineage>
</organism>
<keyword evidence="15" id="KW-1185">Reference proteome</keyword>
<dbReference type="EMBL" id="CP054020">
    <property type="protein sequence ID" value="QKI90303.1"/>
    <property type="molecule type" value="Genomic_DNA"/>
</dbReference>
<dbReference type="GO" id="GO:0005524">
    <property type="term" value="F:ATP binding"/>
    <property type="evidence" value="ECO:0007669"/>
    <property type="project" value="UniProtKB-UniRule"/>
</dbReference>
<evidence type="ECO:0000256" key="11">
    <source>
        <dbReference type="RuleBase" id="RU003783"/>
    </source>
</evidence>
<evidence type="ECO:0000256" key="2">
    <source>
        <dbReference type="ARBA" id="ARBA00003213"/>
    </source>
</evidence>
<dbReference type="Gene3D" id="1.10.20.140">
    <property type="match status" value="1"/>
</dbReference>
<evidence type="ECO:0000256" key="1">
    <source>
        <dbReference type="ARBA" id="ARBA00001946"/>
    </source>
</evidence>
<dbReference type="Gene3D" id="3.40.50.300">
    <property type="entry name" value="P-loop containing nucleotide triphosphate hydrolases"/>
    <property type="match status" value="1"/>
</dbReference>
<dbReference type="SUPFAM" id="SSF52540">
    <property type="entry name" value="P-loop containing nucleoside triphosphate hydrolases"/>
    <property type="match status" value="2"/>
</dbReference>
<accession>A0A7D4ST79</accession>
<feature type="region of interest" description="Interaction with substrate tRNA" evidence="10">
    <location>
        <begin position="41"/>
        <end position="44"/>
    </location>
</feature>
<reference evidence="14 15" key="1">
    <citation type="submission" date="2020-05" db="EMBL/GenBank/DDBJ databases">
        <title>Thiomicrorhabdus sediminis sp.nov. and Thiomicrorhabdus xiamenensis sp.nov., novel sulfur-oxidizing bacteria isolated from coastal sediment.</title>
        <authorList>
            <person name="Liu X."/>
        </authorList>
    </citation>
    <scope>NUCLEOTIDE SEQUENCE [LARGE SCALE GENOMIC DNA]</scope>
    <source>
        <strain evidence="14 15">G2</strain>
    </source>
</reference>
<dbReference type="FunFam" id="1.10.20.140:FF:000001">
    <property type="entry name" value="tRNA dimethylallyltransferase"/>
    <property type="match status" value="1"/>
</dbReference>
<dbReference type="InterPro" id="IPR039657">
    <property type="entry name" value="Dimethylallyltransferase"/>
</dbReference>
<evidence type="ECO:0000256" key="12">
    <source>
        <dbReference type="RuleBase" id="RU003784"/>
    </source>
</evidence>
<feature type="region of interest" description="Interaction with substrate tRNA" evidence="10">
    <location>
        <begin position="164"/>
        <end position="168"/>
    </location>
</feature>
<dbReference type="InterPro" id="IPR018022">
    <property type="entry name" value="IPT"/>
</dbReference>
<feature type="site" description="Interaction with substrate tRNA" evidence="10">
    <location>
        <position position="107"/>
    </location>
</feature>
<keyword evidence="8 10" id="KW-0460">Magnesium</keyword>
<dbReference type="Pfam" id="PF01715">
    <property type="entry name" value="IPPT"/>
    <property type="match status" value="1"/>
</dbReference>
<dbReference type="AlphaFoldDB" id="A0A7D4ST79"/>
<evidence type="ECO:0000256" key="7">
    <source>
        <dbReference type="ARBA" id="ARBA00022840"/>
    </source>
</evidence>
<dbReference type="PANTHER" id="PTHR11088">
    <property type="entry name" value="TRNA DIMETHYLALLYLTRANSFERASE"/>
    <property type="match status" value="1"/>
</dbReference>
<comment type="catalytic activity">
    <reaction evidence="9 10 11">
        <text>adenosine(37) in tRNA + dimethylallyl diphosphate = N(6)-dimethylallyladenosine(37) in tRNA + diphosphate</text>
        <dbReference type="Rhea" id="RHEA:26482"/>
        <dbReference type="Rhea" id="RHEA-COMP:10162"/>
        <dbReference type="Rhea" id="RHEA-COMP:10375"/>
        <dbReference type="ChEBI" id="CHEBI:33019"/>
        <dbReference type="ChEBI" id="CHEBI:57623"/>
        <dbReference type="ChEBI" id="CHEBI:74411"/>
        <dbReference type="ChEBI" id="CHEBI:74415"/>
        <dbReference type="EC" id="2.5.1.75"/>
    </reaction>
</comment>
<evidence type="ECO:0000256" key="5">
    <source>
        <dbReference type="ARBA" id="ARBA00022694"/>
    </source>
</evidence>
<comment type="similarity">
    <text evidence="3 10 13">Belongs to the IPP transferase family.</text>
</comment>
<dbReference type="GO" id="GO:0052381">
    <property type="term" value="F:tRNA dimethylallyltransferase activity"/>
    <property type="evidence" value="ECO:0007669"/>
    <property type="project" value="UniProtKB-UniRule"/>
</dbReference>